<dbReference type="PROSITE" id="PS51088">
    <property type="entry name" value="TEA_2"/>
    <property type="match status" value="1"/>
</dbReference>
<dbReference type="AlphaFoldDB" id="R7YZS2"/>
<dbReference type="GO" id="GO:0005634">
    <property type="term" value="C:nucleus"/>
    <property type="evidence" value="ECO:0007669"/>
    <property type="project" value="UniProtKB-SubCell"/>
</dbReference>
<dbReference type="InterPro" id="IPR038096">
    <property type="entry name" value="TEA/ATTS_sf"/>
</dbReference>
<comment type="similarity">
    <text evidence="2">Belongs to the TEC1 family.</text>
</comment>
<reference evidence="9" key="1">
    <citation type="submission" date="2012-06" db="EMBL/GenBank/DDBJ databases">
        <title>The genome sequence of Coniosporium apollinis CBS 100218.</title>
        <authorList>
            <consortium name="The Broad Institute Genome Sequencing Platform"/>
            <person name="Cuomo C."/>
            <person name="Gorbushina A."/>
            <person name="Noack S."/>
            <person name="Walker B."/>
            <person name="Young S.K."/>
            <person name="Zeng Q."/>
            <person name="Gargeya S."/>
            <person name="Fitzgerald M."/>
            <person name="Haas B."/>
            <person name="Abouelleil A."/>
            <person name="Alvarado L."/>
            <person name="Arachchi H.M."/>
            <person name="Berlin A.M."/>
            <person name="Chapman S.B."/>
            <person name="Goldberg J."/>
            <person name="Griggs A."/>
            <person name="Gujja S."/>
            <person name="Hansen M."/>
            <person name="Howarth C."/>
            <person name="Imamovic A."/>
            <person name="Larimer J."/>
            <person name="McCowan C."/>
            <person name="Montmayeur A."/>
            <person name="Murphy C."/>
            <person name="Neiman D."/>
            <person name="Pearson M."/>
            <person name="Priest M."/>
            <person name="Roberts A."/>
            <person name="Saif S."/>
            <person name="Shea T."/>
            <person name="Sisk P."/>
            <person name="Sykes S."/>
            <person name="Wortman J."/>
            <person name="Nusbaum C."/>
            <person name="Birren B."/>
        </authorList>
    </citation>
    <scope>NUCLEOTIDE SEQUENCE [LARGE SCALE GENOMIC DNA]</scope>
    <source>
        <strain evidence="9">CBS 100218</strain>
    </source>
</reference>
<dbReference type="GO" id="GO:0000981">
    <property type="term" value="F:DNA-binding transcription factor activity, RNA polymerase II-specific"/>
    <property type="evidence" value="ECO:0007669"/>
    <property type="project" value="TreeGrafter"/>
</dbReference>
<dbReference type="PRINTS" id="PR00065">
    <property type="entry name" value="TEADOMAIN"/>
</dbReference>
<proteinExistence type="inferred from homology"/>
<feature type="domain" description="TEA" evidence="7">
    <location>
        <begin position="118"/>
        <end position="192"/>
    </location>
</feature>
<name>R7YZS2_CONA1</name>
<dbReference type="EMBL" id="JH767585">
    <property type="protein sequence ID" value="EON67136.1"/>
    <property type="molecule type" value="Genomic_DNA"/>
</dbReference>
<keyword evidence="5" id="KW-0539">Nucleus</keyword>
<accession>R7YZS2</accession>
<keyword evidence="9" id="KW-1185">Reference proteome</keyword>
<dbReference type="RefSeq" id="XP_007782453.1">
    <property type="nucleotide sequence ID" value="XM_007784263.1"/>
</dbReference>
<dbReference type="GeneID" id="19903700"/>
<evidence type="ECO:0000259" key="7">
    <source>
        <dbReference type="PROSITE" id="PS51088"/>
    </source>
</evidence>
<evidence type="ECO:0000256" key="5">
    <source>
        <dbReference type="ARBA" id="ARBA00023242"/>
    </source>
</evidence>
<evidence type="ECO:0000256" key="6">
    <source>
        <dbReference type="PROSITE-ProRule" id="PRU00505"/>
    </source>
</evidence>
<dbReference type="Gene3D" id="6.10.20.40">
    <property type="entry name" value="TEA/ATTS domain"/>
    <property type="match status" value="1"/>
</dbReference>
<dbReference type="PANTHER" id="PTHR11834:SF0">
    <property type="entry name" value="PROTEIN SCALLOPED"/>
    <property type="match status" value="1"/>
</dbReference>
<dbReference type="eggNOG" id="KOG3841">
    <property type="taxonomic scope" value="Eukaryota"/>
</dbReference>
<organism evidence="8 9">
    <name type="scientific">Coniosporium apollinis (strain CBS 100218)</name>
    <name type="common">Rock-inhabiting black yeast</name>
    <dbReference type="NCBI Taxonomy" id="1168221"/>
    <lineage>
        <taxon>Eukaryota</taxon>
        <taxon>Fungi</taxon>
        <taxon>Dikarya</taxon>
        <taxon>Ascomycota</taxon>
        <taxon>Pezizomycotina</taxon>
        <taxon>Dothideomycetes</taxon>
        <taxon>Dothideomycetes incertae sedis</taxon>
        <taxon>Coniosporium</taxon>
    </lineage>
</organism>
<evidence type="ECO:0000256" key="2">
    <source>
        <dbReference type="ARBA" id="ARBA00008421"/>
    </source>
</evidence>
<dbReference type="GO" id="GO:0005667">
    <property type="term" value="C:transcription regulator complex"/>
    <property type="evidence" value="ECO:0007669"/>
    <property type="project" value="TreeGrafter"/>
</dbReference>
<dbReference type="SMART" id="SM00426">
    <property type="entry name" value="TEA"/>
    <property type="match status" value="1"/>
</dbReference>
<evidence type="ECO:0000256" key="4">
    <source>
        <dbReference type="ARBA" id="ARBA00023163"/>
    </source>
</evidence>
<keyword evidence="3" id="KW-0805">Transcription regulation</keyword>
<dbReference type="Pfam" id="PF01285">
    <property type="entry name" value="TEA"/>
    <property type="match status" value="1"/>
</dbReference>
<keyword evidence="4" id="KW-0804">Transcription</keyword>
<evidence type="ECO:0000256" key="1">
    <source>
        <dbReference type="ARBA" id="ARBA00004123"/>
    </source>
</evidence>
<evidence type="ECO:0000313" key="8">
    <source>
        <dbReference type="EMBL" id="EON67136.1"/>
    </source>
</evidence>
<evidence type="ECO:0000256" key="3">
    <source>
        <dbReference type="ARBA" id="ARBA00023015"/>
    </source>
</evidence>
<dbReference type="OMA" id="FSHCARI"/>
<dbReference type="Proteomes" id="UP000016924">
    <property type="component" value="Unassembled WGS sequence"/>
</dbReference>
<dbReference type="OrthoDB" id="10006572at2759"/>
<dbReference type="GO" id="GO:0000978">
    <property type="term" value="F:RNA polymerase II cis-regulatory region sequence-specific DNA binding"/>
    <property type="evidence" value="ECO:0007669"/>
    <property type="project" value="TreeGrafter"/>
</dbReference>
<comment type="subcellular location">
    <subcellularLocation>
        <location evidence="1">Nucleus</location>
    </subcellularLocation>
</comment>
<gene>
    <name evidence="8" type="ORF">W97_06389</name>
</gene>
<protein>
    <recommendedName>
        <fullName evidence="7">TEA domain-containing protein</fullName>
    </recommendedName>
</protein>
<dbReference type="InterPro" id="IPR000818">
    <property type="entry name" value="TEA/ATTS_dom"/>
</dbReference>
<evidence type="ECO:0000313" key="9">
    <source>
        <dbReference type="Proteomes" id="UP000016924"/>
    </source>
</evidence>
<dbReference type="STRING" id="1168221.R7YZS2"/>
<dbReference type="HOGENOM" id="CLU_1163572_0_0_1"/>
<dbReference type="InterPro" id="IPR050937">
    <property type="entry name" value="TEC1_TEAD_TF"/>
</dbReference>
<sequence>MELHHSSCIVPSNAPALPEELIEDVKATSRVLQERCGNRQHDILDPEQFGFRKREASSPVEIFYPESLPCYDIPEPNLAQQLDRRPDEVIEKNSAVLWQNVHKCDAYQKYRSRQPKNSAEREQKWPEHMEAAFFTALVRWPPIGRRKIMHEGKLRGRNELIADSIEKWTGEARTRKQVSSHIQVLKPLFKEHPKGTYSFFSHCARILTAAQS</sequence>
<dbReference type="PANTHER" id="PTHR11834">
    <property type="entry name" value="TRANSCRIPTIONAL ENHANCER FACTOR TEF RELATED"/>
    <property type="match status" value="1"/>
</dbReference>
<feature type="DNA-binding region" description="TEA" evidence="6">
    <location>
        <begin position="118"/>
        <end position="192"/>
    </location>
</feature>